<sequence length="153" mass="17879">MDAFSMKLWWKLRHGKGLWVELLKSKYFRKRHPCDAIMTSKCSHIWRRILWGRKLAEPFISFRLGRGEGSARCEAWIPGDPRLDSVTFTPTDGLTSGTRRGTGRQTRRRSRTQARESADGRVLIRRLHIAWALGSFGGRLDWPKEGWFFPHVR</sequence>
<dbReference type="Proteomes" id="UP001140949">
    <property type="component" value="Unassembled WGS sequence"/>
</dbReference>
<dbReference type="AlphaFoldDB" id="A0AAX6G368"/>
<reference evidence="2" key="2">
    <citation type="submission" date="2023-04" db="EMBL/GenBank/DDBJ databases">
        <authorList>
            <person name="Bruccoleri R.E."/>
            <person name="Oakeley E.J."/>
            <person name="Faust A.-M."/>
            <person name="Dessus-Babus S."/>
            <person name="Altorfer M."/>
            <person name="Burckhardt D."/>
            <person name="Oertli M."/>
            <person name="Naumann U."/>
            <person name="Petersen F."/>
            <person name="Wong J."/>
        </authorList>
    </citation>
    <scope>NUCLEOTIDE SEQUENCE</scope>
    <source>
        <strain evidence="2">GSM-AAB239-AS_SAM_17_03QT</strain>
        <tissue evidence="2">Leaf</tissue>
    </source>
</reference>
<comment type="caution">
    <text evidence="2">The sequence shown here is derived from an EMBL/GenBank/DDBJ whole genome shotgun (WGS) entry which is preliminary data.</text>
</comment>
<evidence type="ECO:0000256" key="1">
    <source>
        <dbReference type="SAM" id="MobiDB-lite"/>
    </source>
</evidence>
<gene>
    <name evidence="2" type="ORF">M6B38_386020</name>
</gene>
<keyword evidence="3" id="KW-1185">Reference proteome</keyword>
<evidence type="ECO:0000313" key="2">
    <source>
        <dbReference type="EMBL" id="KAJ6822972.1"/>
    </source>
</evidence>
<reference evidence="2" key="1">
    <citation type="journal article" date="2023" name="GigaByte">
        <title>Genome assembly of the bearded iris, Iris pallida Lam.</title>
        <authorList>
            <person name="Bruccoleri R.E."/>
            <person name="Oakeley E.J."/>
            <person name="Faust A.M.E."/>
            <person name="Altorfer M."/>
            <person name="Dessus-Babus S."/>
            <person name="Burckhardt D."/>
            <person name="Oertli M."/>
            <person name="Naumann U."/>
            <person name="Petersen F."/>
            <person name="Wong J."/>
        </authorList>
    </citation>
    <scope>NUCLEOTIDE SEQUENCE</scope>
    <source>
        <strain evidence="2">GSM-AAB239-AS_SAM_17_03QT</strain>
    </source>
</reference>
<organism evidence="2 3">
    <name type="scientific">Iris pallida</name>
    <name type="common">Sweet iris</name>
    <dbReference type="NCBI Taxonomy" id="29817"/>
    <lineage>
        <taxon>Eukaryota</taxon>
        <taxon>Viridiplantae</taxon>
        <taxon>Streptophyta</taxon>
        <taxon>Embryophyta</taxon>
        <taxon>Tracheophyta</taxon>
        <taxon>Spermatophyta</taxon>
        <taxon>Magnoliopsida</taxon>
        <taxon>Liliopsida</taxon>
        <taxon>Asparagales</taxon>
        <taxon>Iridaceae</taxon>
        <taxon>Iridoideae</taxon>
        <taxon>Irideae</taxon>
        <taxon>Iris</taxon>
    </lineage>
</organism>
<proteinExistence type="predicted"/>
<accession>A0AAX6G368</accession>
<protein>
    <submittedName>
        <fullName evidence="2">Uncharacterized protein</fullName>
    </submittedName>
</protein>
<feature type="region of interest" description="Disordered" evidence="1">
    <location>
        <begin position="88"/>
        <end position="117"/>
    </location>
</feature>
<evidence type="ECO:0000313" key="3">
    <source>
        <dbReference type="Proteomes" id="UP001140949"/>
    </source>
</evidence>
<dbReference type="EMBL" id="JANAVB010023800">
    <property type="protein sequence ID" value="KAJ6822972.1"/>
    <property type="molecule type" value="Genomic_DNA"/>
</dbReference>
<name>A0AAX6G368_IRIPA</name>
<feature type="compositionally biased region" description="Basic residues" evidence="1">
    <location>
        <begin position="101"/>
        <end position="112"/>
    </location>
</feature>